<dbReference type="Proteomes" id="UP000198748">
    <property type="component" value="Unassembled WGS sequence"/>
</dbReference>
<evidence type="ECO:0000313" key="1">
    <source>
        <dbReference type="EMBL" id="SDD43638.1"/>
    </source>
</evidence>
<organism evidence="1 2">
    <name type="scientific">Dyadobacter soli</name>
    <dbReference type="NCBI Taxonomy" id="659014"/>
    <lineage>
        <taxon>Bacteria</taxon>
        <taxon>Pseudomonadati</taxon>
        <taxon>Bacteroidota</taxon>
        <taxon>Cytophagia</taxon>
        <taxon>Cytophagales</taxon>
        <taxon>Spirosomataceae</taxon>
        <taxon>Dyadobacter</taxon>
    </lineage>
</organism>
<gene>
    <name evidence="1" type="ORF">SAMN04487996_10136</name>
</gene>
<accession>A0A1G6UQF8</accession>
<proteinExistence type="predicted"/>
<evidence type="ECO:0008006" key="3">
    <source>
        <dbReference type="Google" id="ProtNLM"/>
    </source>
</evidence>
<dbReference type="STRING" id="659014.SAMN04487996_10136"/>
<sequence length="135" mass="15129">MRIYCTDRFKSEYEILLKNNSYKSLPEALISAFFKGTSAQIMHGAVIIGTGDKKVIKKRLAGSSGFRTYFYAYISKDAVYLSYVYPKTGSLGKQSLSTAFEKILINETADAIQDDNLHVVTESEGRLTFSRSKKS</sequence>
<dbReference type="AlphaFoldDB" id="A0A1G6UQF8"/>
<name>A0A1G6UQF8_9BACT</name>
<reference evidence="2" key="1">
    <citation type="submission" date="2016-10" db="EMBL/GenBank/DDBJ databases">
        <authorList>
            <person name="Varghese N."/>
            <person name="Submissions S."/>
        </authorList>
    </citation>
    <scope>NUCLEOTIDE SEQUENCE [LARGE SCALE GENOMIC DNA]</scope>
    <source>
        <strain evidence="2">DSM 25329</strain>
    </source>
</reference>
<dbReference type="EMBL" id="FNAN01000001">
    <property type="protein sequence ID" value="SDD43638.1"/>
    <property type="molecule type" value="Genomic_DNA"/>
</dbReference>
<keyword evidence="2" id="KW-1185">Reference proteome</keyword>
<evidence type="ECO:0000313" key="2">
    <source>
        <dbReference type="Proteomes" id="UP000198748"/>
    </source>
</evidence>
<protein>
    <recommendedName>
        <fullName evidence="3">RelE toxin of RelE / RelB toxin-antitoxin system</fullName>
    </recommendedName>
</protein>